<proteinExistence type="predicted"/>
<evidence type="ECO:0000313" key="1">
    <source>
        <dbReference type="EMBL" id="UGO53674.1"/>
    </source>
</evidence>
<keyword evidence="2" id="KW-1185">Reference proteome</keyword>
<organism evidence="1 2">
    <name type="scientific">Citrobacter phage vB_CfrD_BlueShadow</name>
    <dbReference type="NCBI Taxonomy" id="2902660"/>
    <lineage>
        <taxon>Viruses</taxon>
        <taxon>Duplodnaviria</taxon>
        <taxon>Heunggongvirae</taxon>
        <taxon>Uroviricota</taxon>
        <taxon>Caudoviricetes</taxon>
        <taxon>Drexlerviridae</taxon>
        <taxon>Tempevirinae</taxon>
        <taxon>Tlsvirus</taxon>
        <taxon>Tlsvirus blueshaddow</taxon>
        <taxon>Tlsvirus sazh</taxon>
    </lineage>
</organism>
<evidence type="ECO:0000313" key="2">
    <source>
        <dbReference type="Proteomes" id="UP000828725"/>
    </source>
</evidence>
<gene>
    <name evidence="1" type="ORF">BLUESHADOW_12</name>
</gene>
<name>A0AC61TQA1_9CAUD</name>
<protein>
    <submittedName>
        <fullName evidence="1">Uncharacterized protein</fullName>
    </submittedName>
</protein>
<dbReference type="Proteomes" id="UP000828725">
    <property type="component" value="Segment"/>
</dbReference>
<accession>A0AC61TQA1</accession>
<dbReference type="EMBL" id="OL539462">
    <property type="protein sequence ID" value="UGO53674.1"/>
    <property type="molecule type" value="Genomic_DNA"/>
</dbReference>
<sequence length="149" mass="16635">MRFMADYSIREFHGNVDKWIEQVESGLNDVIQIFGEKVHGALVDIAPVDTGRFKANMQITANKPPLYALNQYDPDGEKTKAEGRRTLYALLHGGGAIKSIYFSNMLIYANALEYGHSKQAPAGVFGIVAIRLRSYMAEAIREARKKNAL</sequence>
<reference evidence="1" key="1">
    <citation type="submission" date="2021-10" db="EMBL/GenBank/DDBJ databases">
        <authorList>
            <person name="Heaps C.X."/>
            <person name="Cranston A."/>
            <person name="Gomez A."/>
            <person name="Gordon B."/>
            <person name="Thompson D.W."/>
            <person name="Grose J.H."/>
        </authorList>
    </citation>
    <scope>NUCLEOTIDE SEQUENCE</scope>
</reference>